<reference evidence="2 3" key="1">
    <citation type="journal article" date="2019" name="Int. J. Syst. Evol. Microbiol.">
        <title>The Global Catalogue of Microorganisms (GCM) 10K type strain sequencing project: providing services to taxonomists for standard genome sequencing and annotation.</title>
        <authorList>
            <consortium name="The Broad Institute Genomics Platform"/>
            <consortium name="The Broad Institute Genome Sequencing Center for Infectious Disease"/>
            <person name="Wu L."/>
            <person name="Ma J."/>
        </authorList>
    </citation>
    <scope>NUCLEOTIDE SEQUENCE [LARGE SCALE GENOMIC DNA]</scope>
    <source>
        <strain evidence="2 3">JCM 15592</strain>
    </source>
</reference>
<dbReference type="RefSeq" id="WP_344087141.1">
    <property type="nucleotide sequence ID" value="NZ_BAAAPO010000046.1"/>
</dbReference>
<evidence type="ECO:0000259" key="1">
    <source>
        <dbReference type="SMART" id="SM00857"/>
    </source>
</evidence>
<comment type="caution">
    <text evidence="2">The sequence shown here is derived from an EMBL/GenBank/DDBJ whole genome shotgun (WGS) entry which is preliminary data.</text>
</comment>
<dbReference type="SMART" id="SM00857">
    <property type="entry name" value="Resolvase"/>
    <property type="match status" value="1"/>
</dbReference>
<dbReference type="SUPFAM" id="SSF53041">
    <property type="entry name" value="Resolvase-like"/>
    <property type="match status" value="1"/>
</dbReference>
<feature type="domain" description="Resolvase/invertase-type recombinase catalytic" evidence="1">
    <location>
        <begin position="2"/>
        <end position="120"/>
    </location>
</feature>
<proteinExistence type="predicted"/>
<sequence length="120" mass="13445">MLYLRVSSMSQVETDYDPEGLSIKAQRDICRNKALSLGLAVIGEYVELGRSGTNVQGRPEYQAMMQRVTTQRDVDFIMVYQLSRLNRNRTDDAMVMLQMEAAGAKLLSATENIDETPAGH</sequence>
<dbReference type="InterPro" id="IPR036162">
    <property type="entry name" value="Resolvase-like_N_sf"/>
</dbReference>
<organism evidence="2 3">
    <name type="scientific">Nostocoides veronense</name>
    <dbReference type="NCBI Taxonomy" id="330836"/>
    <lineage>
        <taxon>Bacteria</taxon>
        <taxon>Bacillati</taxon>
        <taxon>Actinomycetota</taxon>
        <taxon>Actinomycetes</taxon>
        <taxon>Micrococcales</taxon>
        <taxon>Intrasporangiaceae</taxon>
        <taxon>Nostocoides</taxon>
    </lineage>
</organism>
<dbReference type="Gene3D" id="3.40.50.1390">
    <property type="entry name" value="Resolvase, N-terminal catalytic domain"/>
    <property type="match status" value="1"/>
</dbReference>
<gene>
    <name evidence="2" type="ORF">GCM10009811_29610</name>
</gene>
<dbReference type="CDD" id="cd00338">
    <property type="entry name" value="Ser_Recombinase"/>
    <property type="match status" value="1"/>
</dbReference>
<dbReference type="PANTHER" id="PTHR30461">
    <property type="entry name" value="DNA-INVERTASE FROM LAMBDOID PROPHAGE"/>
    <property type="match status" value="1"/>
</dbReference>
<name>A0ABN2LZV7_9MICO</name>
<keyword evidence="3" id="KW-1185">Reference proteome</keyword>
<accession>A0ABN2LZV7</accession>
<dbReference type="Pfam" id="PF00239">
    <property type="entry name" value="Resolvase"/>
    <property type="match status" value="1"/>
</dbReference>
<evidence type="ECO:0000313" key="2">
    <source>
        <dbReference type="EMBL" id="GAA1804073.1"/>
    </source>
</evidence>
<dbReference type="PANTHER" id="PTHR30461:SF23">
    <property type="entry name" value="DNA RECOMBINASE-RELATED"/>
    <property type="match status" value="1"/>
</dbReference>
<dbReference type="InterPro" id="IPR006119">
    <property type="entry name" value="Resolv_N"/>
</dbReference>
<dbReference type="Proteomes" id="UP001499938">
    <property type="component" value="Unassembled WGS sequence"/>
</dbReference>
<protein>
    <recommendedName>
        <fullName evidence="1">Resolvase/invertase-type recombinase catalytic domain-containing protein</fullName>
    </recommendedName>
</protein>
<evidence type="ECO:0000313" key="3">
    <source>
        <dbReference type="Proteomes" id="UP001499938"/>
    </source>
</evidence>
<dbReference type="InterPro" id="IPR050639">
    <property type="entry name" value="SSR_resolvase"/>
</dbReference>
<dbReference type="EMBL" id="BAAAPO010000046">
    <property type="protein sequence ID" value="GAA1804073.1"/>
    <property type="molecule type" value="Genomic_DNA"/>
</dbReference>